<dbReference type="EMBL" id="SSOP01000013">
    <property type="protein sequence ID" value="KAB5595058.1"/>
    <property type="molecule type" value="Genomic_DNA"/>
</dbReference>
<feature type="region of interest" description="Disordered" evidence="1">
    <location>
        <begin position="70"/>
        <end position="110"/>
    </location>
</feature>
<evidence type="ECO:0000256" key="1">
    <source>
        <dbReference type="SAM" id="MobiDB-lite"/>
    </source>
</evidence>
<name>A0A5N5QTS8_9AGAM</name>
<feature type="region of interest" description="Disordered" evidence="1">
    <location>
        <begin position="1"/>
        <end position="43"/>
    </location>
</feature>
<keyword evidence="3" id="KW-1185">Reference proteome</keyword>
<organism evidence="2 3">
    <name type="scientific">Ceratobasidium theobromae</name>
    <dbReference type="NCBI Taxonomy" id="1582974"/>
    <lineage>
        <taxon>Eukaryota</taxon>
        <taxon>Fungi</taxon>
        <taxon>Dikarya</taxon>
        <taxon>Basidiomycota</taxon>
        <taxon>Agaricomycotina</taxon>
        <taxon>Agaricomycetes</taxon>
        <taxon>Cantharellales</taxon>
        <taxon>Ceratobasidiaceae</taxon>
        <taxon>Ceratobasidium</taxon>
    </lineage>
</organism>
<proteinExistence type="predicted"/>
<gene>
    <name evidence="2" type="ORF">CTheo_1519</name>
</gene>
<evidence type="ECO:0000313" key="2">
    <source>
        <dbReference type="EMBL" id="KAB5595058.1"/>
    </source>
</evidence>
<reference evidence="2 3" key="1">
    <citation type="journal article" date="2019" name="Fungal Biol. Biotechnol.">
        <title>Draft genome sequence of fastidious pathogen Ceratobasidium theobromae, which causes vascular-streak dieback in Theobroma cacao.</title>
        <authorList>
            <person name="Ali S.S."/>
            <person name="Asman A."/>
            <person name="Shao J."/>
            <person name="Firmansyah A.P."/>
            <person name="Susilo A.W."/>
            <person name="Rosmana A."/>
            <person name="McMahon P."/>
            <person name="Junaid M."/>
            <person name="Guest D."/>
            <person name="Kheng T.Y."/>
            <person name="Meinhardt L.W."/>
            <person name="Bailey B.A."/>
        </authorList>
    </citation>
    <scope>NUCLEOTIDE SEQUENCE [LARGE SCALE GENOMIC DNA]</scope>
    <source>
        <strain evidence="2 3">CT2</strain>
    </source>
</reference>
<sequence length="143" mass="15193">MQFRSRATAVVPPSPSAASSLKSSTRSSATSSAHSDDGASSTSLVYHSEEEYLGDPDVLAHGICDFFGGVPAPKKPKKVKEPKQKPVKAHTIELPITATTTGAQPRDSSSRLRRFCKAIVPVSPSIQMDEPHAHCSHVQSSKA</sequence>
<dbReference type="Proteomes" id="UP000383932">
    <property type="component" value="Unassembled WGS sequence"/>
</dbReference>
<protein>
    <submittedName>
        <fullName evidence="2">Uncharacterized protein</fullName>
    </submittedName>
</protein>
<dbReference type="AlphaFoldDB" id="A0A5N5QTS8"/>
<comment type="caution">
    <text evidence="2">The sequence shown here is derived from an EMBL/GenBank/DDBJ whole genome shotgun (WGS) entry which is preliminary data.</text>
</comment>
<evidence type="ECO:0000313" key="3">
    <source>
        <dbReference type="Proteomes" id="UP000383932"/>
    </source>
</evidence>
<accession>A0A5N5QTS8</accession>
<dbReference type="OrthoDB" id="3234496at2759"/>
<feature type="compositionally biased region" description="Polar residues" evidence="1">
    <location>
        <begin position="97"/>
        <end position="107"/>
    </location>
</feature>